<dbReference type="Pfam" id="PF16810">
    <property type="entry name" value="RXLR"/>
    <property type="match status" value="1"/>
</dbReference>
<dbReference type="Proteomes" id="UP000435112">
    <property type="component" value="Unassembled WGS sequence"/>
</dbReference>
<keyword evidence="3 5" id="KW-0964">Secreted</keyword>
<evidence type="ECO:0000313" key="9">
    <source>
        <dbReference type="Proteomes" id="UP000429607"/>
    </source>
</evidence>
<name>A0A6A3HF54_9STRA</name>
<dbReference type="EMBL" id="QXFU01004717">
    <property type="protein sequence ID" value="KAE8967393.1"/>
    <property type="molecule type" value="Genomic_DNA"/>
</dbReference>
<dbReference type="AlphaFoldDB" id="A0A6A3HF54"/>
<feature type="signal peptide" evidence="5">
    <location>
        <begin position="1"/>
        <end position="22"/>
    </location>
</feature>
<reference evidence="9 11" key="1">
    <citation type="submission" date="2018-09" db="EMBL/GenBank/DDBJ databases">
        <title>Genomic investigation of the strawberry pathogen Phytophthora fragariae indicates pathogenicity is determined by transcriptional variation in three key races.</title>
        <authorList>
            <person name="Adams T.M."/>
            <person name="Armitage A.D."/>
            <person name="Sobczyk M.K."/>
            <person name="Bates H.J."/>
            <person name="Dunwell J.M."/>
            <person name="Nellist C.F."/>
            <person name="Harrison R.J."/>
        </authorList>
    </citation>
    <scope>NUCLEOTIDE SEQUENCE [LARGE SCALE GENOMIC DNA]</scope>
    <source>
        <strain evidence="7 9">SCRP249</strain>
        <strain evidence="6 11">SCRP324</strain>
        <strain evidence="8 10">SCRP333</strain>
    </source>
</reference>
<evidence type="ECO:0000313" key="6">
    <source>
        <dbReference type="EMBL" id="KAE8967393.1"/>
    </source>
</evidence>
<keyword evidence="10" id="KW-1185">Reference proteome</keyword>
<dbReference type="OrthoDB" id="10409505at2759"/>
<keyword evidence="4 5" id="KW-0732">Signal</keyword>
<comment type="similarity">
    <text evidence="2 5">Belongs to the RxLR effector family.</text>
</comment>
<accession>A0A6A3HF54</accession>
<comment type="function">
    <text evidence="5">Effector that suppresses plant defense responses during pathogen infection.</text>
</comment>
<dbReference type="InterPro" id="IPR031825">
    <property type="entry name" value="RXLR"/>
</dbReference>
<evidence type="ECO:0000313" key="7">
    <source>
        <dbReference type="EMBL" id="KAE8994183.1"/>
    </source>
</evidence>
<evidence type="ECO:0000313" key="11">
    <source>
        <dbReference type="Proteomes" id="UP000435112"/>
    </source>
</evidence>
<evidence type="ECO:0000256" key="1">
    <source>
        <dbReference type="ARBA" id="ARBA00004613"/>
    </source>
</evidence>
<evidence type="ECO:0000256" key="2">
    <source>
        <dbReference type="ARBA" id="ARBA00010400"/>
    </source>
</evidence>
<dbReference type="Proteomes" id="UP000434957">
    <property type="component" value="Unassembled WGS sequence"/>
</dbReference>
<comment type="subcellular location">
    <subcellularLocation>
        <location evidence="1 5">Secreted</location>
    </subcellularLocation>
</comment>
<evidence type="ECO:0000313" key="8">
    <source>
        <dbReference type="EMBL" id="KAE9304599.1"/>
    </source>
</evidence>
<dbReference type="GO" id="GO:0005576">
    <property type="term" value="C:extracellular region"/>
    <property type="evidence" value="ECO:0007669"/>
    <property type="project" value="UniProtKB-SubCell"/>
</dbReference>
<dbReference type="EMBL" id="QXFV01002020">
    <property type="protein sequence ID" value="KAE8994183.1"/>
    <property type="molecule type" value="Genomic_DNA"/>
</dbReference>
<comment type="domain">
    <text evidence="5">The RxLR-dEER motif acts to carry the protein into the host cell cytoplasm through binding to cell surface phosphatidylinositol-3-phosphate.</text>
</comment>
<proteinExistence type="inferred from homology"/>
<protein>
    <recommendedName>
        <fullName evidence="5">RxLR effector protein</fullName>
    </recommendedName>
</protein>
<organism evidence="6 11">
    <name type="scientific">Phytophthora rubi</name>
    <dbReference type="NCBI Taxonomy" id="129364"/>
    <lineage>
        <taxon>Eukaryota</taxon>
        <taxon>Sar</taxon>
        <taxon>Stramenopiles</taxon>
        <taxon>Oomycota</taxon>
        <taxon>Peronosporomycetes</taxon>
        <taxon>Peronosporales</taxon>
        <taxon>Peronosporaceae</taxon>
        <taxon>Phytophthora</taxon>
    </lineage>
</organism>
<dbReference type="Proteomes" id="UP000429607">
    <property type="component" value="Unassembled WGS sequence"/>
</dbReference>
<sequence>MRVCYVLLAAMTTLLASNEVAAIPSHAVASTDQIDAAQMAVGGHRLLRTHEAADVDKLQEEERAPLPASLLQVSLKDLMKVDDLVDPKKLKIALGKTEEASKTRTAMFDEMFSNKGIRREVLAHLDKLDDFMPLKSAWTKYAWRKAVEYERNQEKAAIAAARRGAQ</sequence>
<evidence type="ECO:0000313" key="10">
    <source>
        <dbReference type="Proteomes" id="UP000434957"/>
    </source>
</evidence>
<dbReference type="EMBL" id="QXFT01002065">
    <property type="protein sequence ID" value="KAE9304599.1"/>
    <property type="molecule type" value="Genomic_DNA"/>
</dbReference>
<evidence type="ECO:0000256" key="4">
    <source>
        <dbReference type="ARBA" id="ARBA00022729"/>
    </source>
</evidence>
<evidence type="ECO:0000256" key="5">
    <source>
        <dbReference type="RuleBase" id="RU367124"/>
    </source>
</evidence>
<comment type="caution">
    <text evidence="6">The sequence shown here is derived from an EMBL/GenBank/DDBJ whole genome shotgun (WGS) entry which is preliminary data.</text>
</comment>
<gene>
    <name evidence="7" type="ORF">PR001_g20470</name>
    <name evidence="6" type="ORF">PR002_g28076</name>
    <name evidence="8" type="ORF">PR003_g21716</name>
</gene>
<feature type="chain" id="PRO_5033920116" description="RxLR effector protein" evidence="5">
    <location>
        <begin position="23"/>
        <end position="166"/>
    </location>
</feature>
<evidence type="ECO:0000256" key="3">
    <source>
        <dbReference type="ARBA" id="ARBA00022525"/>
    </source>
</evidence>